<dbReference type="Proteomes" id="UP000033166">
    <property type="component" value="Chromosome I"/>
</dbReference>
<dbReference type="HOGENOM" id="CLU_045361_1_0_9"/>
<dbReference type="GO" id="GO:0009401">
    <property type="term" value="P:phosphoenolpyruvate-dependent sugar phosphotransferase system"/>
    <property type="evidence" value="ECO:0007669"/>
    <property type="project" value="InterPro"/>
</dbReference>
<dbReference type="InterPro" id="IPR012844">
    <property type="entry name" value="DhaM_N"/>
</dbReference>
<sequence length="124" mass="13219">MTDYGIVIVSHQKDVAKGIVALIREVAKDVAITYVGGTEDGGIGTSFEQVAAAISQNPKDKLLAFFDLGSAKMNLEIAIEMSDKQVELMLVPILEGSYTAAALLQANAAIDMIESELSEMTLNK</sequence>
<dbReference type="STRING" id="1364.LP2241_30494"/>
<evidence type="ECO:0000259" key="6">
    <source>
        <dbReference type="PROSITE" id="PS51096"/>
    </source>
</evidence>
<gene>
    <name evidence="7" type="primary">dhaM</name>
    <name evidence="7" type="ORF">LACPI_1470</name>
</gene>
<dbReference type="Pfam" id="PF03610">
    <property type="entry name" value="EIIA-man"/>
    <property type="match status" value="1"/>
</dbReference>
<keyword evidence="4 7" id="KW-0808">Transferase</keyword>
<evidence type="ECO:0000256" key="3">
    <source>
        <dbReference type="ARBA" id="ARBA00012095"/>
    </source>
</evidence>
<comment type="subunit">
    <text evidence="5">Homodimer. The dihydroxyacetone kinase complex is composed of a homodimer of DhaM, a homodimer of DhaK and the subunit DhaL.</text>
</comment>
<dbReference type="SUPFAM" id="SSF53062">
    <property type="entry name" value="PTS system fructose IIA component-like"/>
    <property type="match status" value="1"/>
</dbReference>
<dbReference type="PANTHER" id="PTHR38594">
    <property type="entry name" value="PEP-DEPENDENT DIHYDROXYACETONE KINASE, PHOSPHORYL DONOR SUBUNIT DHAM"/>
    <property type="match status" value="1"/>
</dbReference>
<dbReference type="PANTHER" id="PTHR38594:SF1">
    <property type="entry name" value="PEP-DEPENDENT DIHYDROXYACETONE KINASE, PHOSPHORYL DONOR SUBUNIT DHAM"/>
    <property type="match status" value="1"/>
</dbReference>
<dbReference type="InterPro" id="IPR036662">
    <property type="entry name" value="PTS_EIIA_man-typ_sf"/>
</dbReference>
<accession>A0A0D6DY53</accession>
<dbReference type="RefSeq" id="WP_047915760.1">
    <property type="nucleotide sequence ID" value="NZ_LN774769.1"/>
</dbReference>
<dbReference type="GO" id="GO:0019563">
    <property type="term" value="P:glycerol catabolic process"/>
    <property type="evidence" value="ECO:0007669"/>
    <property type="project" value="InterPro"/>
</dbReference>
<organism evidence="7 8">
    <name type="scientific">Pseudolactococcus piscium MKFS47</name>
    <dbReference type="NCBI Taxonomy" id="297352"/>
    <lineage>
        <taxon>Bacteria</taxon>
        <taxon>Bacillati</taxon>
        <taxon>Bacillota</taxon>
        <taxon>Bacilli</taxon>
        <taxon>Lactobacillales</taxon>
        <taxon>Streptococcaceae</taxon>
        <taxon>Pseudolactococcus</taxon>
    </lineage>
</organism>
<dbReference type="KEGG" id="lpk:LACPI_1470"/>
<evidence type="ECO:0000313" key="7">
    <source>
        <dbReference type="EMBL" id="CEN28670.1"/>
    </source>
</evidence>
<proteinExistence type="predicted"/>
<comment type="catalytic activity">
    <reaction evidence="1">
        <text>dihydroxyacetone + phosphoenolpyruvate = dihydroxyacetone phosphate + pyruvate</text>
        <dbReference type="Rhea" id="RHEA:18381"/>
        <dbReference type="ChEBI" id="CHEBI:15361"/>
        <dbReference type="ChEBI" id="CHEBI:16016"/>
        <dbReference type="ChEBI" id="CHEBI:57642"/>
        <dbReference type="ChEBI" id="CHEBI:58702"/>
        <dbReference type="EC" id="2.7.1.121"/>
    </reaction>
</comment>
<dbReference type="AlphaFoldDB" id="A0A0D6DY53"/>
<dbReference type="GO" id="GO:0016020">
    <property type="term" value="C:membrane"/>
    <property type="evidence" value="ECO:0007669"/>
    <property type="project" value="InterPro"/>
</dbReference>
<dbReference type="InterPro" id="IPR039643">
    <property type="entry name" value="DhaM"/>
</dbReference>
<feature type="domain" description="PTS EIIA type-4" evidence="6">
    <location>
        <begin position="3"/>
        <end position="124"/>
    </location>
</feature>
<evidence type="ECO:0000313" key="8">
    <source>
        <dbReference type="Proteomes" id="UP000033166"/>
    </source>
</evidence>
<dbReference type="PROSITE" id="PS51096">
    <property type="entry name" value="PTS_EIIA_TYPE_4"/>
    <property type="match status" value="1"/>
</dbReference>
<evidence type="ECO:0000256" key="1">
    <source>
        <dbReference type="ARBA" id="ARBA00001113"/>
    </source>
</evidence>
<evidence type="ECO:0000256" key="2">
    <source>
        <dbReference type="ARBA" id="ARBA00002788"/>
    </source>
</evidence>
<dbReference type="GO" id="GO:0047324">
    <property type="term" value="F:phosphoenolpyruvate-glycerone phosphotransferase activity"/>
    <property type="evidence" value="ECO:0007669"/>
    <property type="project" value="UniProtKB-EC"/>
</dbReference>
<name>A0A0D6DY53_9LACT</name>
<keyword evidence="7" id="KW-0418">Kinase</keyword>
<evidence type="ECO:0000256" key="4">
    <source>
        <dbReference type="ARBA" id="ARBA00022679"/>
    </source>
</evidence>
<dbReference type="EMBL" id="LN774769">
    <property type="protein sequence ID" value="CEN28670.1"/>
    <property type="molecule type" value="Genomic_DNA"/>
</dbReference>
<protein>
    <recommendedName>
        <fullName evidence="3">phosphoenolpyruvate--glycerone phosphotransferase</fullName>
        <ecNumber evidence="3">2.7.1.121</ecNumber>
    </recommendedName>
</protein>
<dbReference type="InterPro" id="IPR004701">
    <property type="entry name" value="PTS_EIIA_man-typ"/>
</dbReference>
<evidence type="ECO:0000256" key="5">
    <source>
        <dbReference type="ARBA" id="ARBA00046577"/>
    </source>
</evidence>
<reference evidence="8" key="1">
    <citation type="submission" date="2015-01" db="EMBL/GenBank/DDBJ databases">
        <authorList>
            <person name="Andreevskaya M."/>
        </authorList>
    </citation>
    <scope>NUCLEOTIDE SEQUENCE [LARGE SCALE GENOMIC DNA]</scope>
    <source>
        <strain evidence="8">MKFS47</strain>
    </source>
</reference>
<comment type="function">
    <text evidence="2">Component of the dihydroxyacetone kinase complex, which is responsible for the phosphoenolpyruvate (PEP)-dependent phosphorylation of dihydroxyacetone. DhaM serves as the phosphoryl donor. Is phosphorylated by phosphoenolpyruvate in an EI- and HPr-dependent reaction, and a phosphorelay system on histidine residues finally leads to phosphoryl transfer to DhaL and dihydroxyacetone.</text>
</comment>
<dbReference type="Gene3D" id="3.40.50.510">
    <property type="entry name" value="Phosphotransferase system, mannose-type IIA component"/>
    <property type="match status" value="1"/>
</dbReference>
<dbReference type="NCBIfam" id="TIGR02364">
    <property type="entry name" value="dha_pts"/>
    <property type="match status" value="1"/>
</dbReference>
<dbReference type="EC" id="2.7.1.121" evidence="3"/>